<name>A0ABZ2ZGI9_9BACI</name>
<protein>
    <submittedName>
        <fullName evidence="2">Uncharacterized protein</fullName>
    </submittedName>
</protein>
<gene>
    <name evidence="2" type="ORF">AADC60_24905</name>
</gene>
<accession>A0ABZ2ZGI9</accession>
<feature type="chain" id="PRO_5047117972" evidence="1">
    <location>
        <begin position="25"/>
        <end position="42"/>
    </location>
</feature>
<dbReference type="Proteomes" id="UP001472074">
    <property type="component" value="Chromosome"/>
</dbReference>
<organism evidence="2 3">
    <name type="scientific">Cytobacillus pseudoceanisediminis</name>
    <dbReference type="NCBI Taxonomy" id="3051614"/>
    <lineage>
        <taxon>Bacteria</taxon>
        <taxon>Bacillati</taxon>
        <taxon>Bacillota</taxon>
        <taxon>Bacilli</taxon>
        <taxon>Bacillales</taxon>
        <taxon>Bacillaceae</taxon>
        <taxon>Cytobacillus</taxon>
    </lineage>
</organism>
<evidence type="ECO:0000313" key="2">
    <source>
        <dbReference type="EMBL" id="WZP07256.1"/>
    </source>
</evidence>
<evidence type="ECO:0000256" key="1">
    <source>
        <dbReference type="SAM" id="SignalP"/>
    </source>
</evidence>
<dbReference type="EMBL" id="CP151651">
    <property type="protein sequence ID" value="WZP07256.1"/>
    <property type="molecule type" value="Genomic_DNA"/>
</dbReference>
<dbReference type="GeneID" id="80426547"/>
<keyword evidence="1" id="KW-0732">Signal</keyword>
<keyword evidence="3" id="KW-1185">Reference proteome</keyword>
<sequence length="42" mass="4365">MKKRLLVMMAVFTFVFGAAGITFAAGNNGGGGVTTQELPTIF</sequence>
<dbReference type="RefSeq" id="WP_256815608.1">
    <property type="nucleotide sequence ID" value="NZ_CP151651.1"/>
</dbReference>
<reference evidence="2 3" key="1">
    <citation type="submission" date="2024-04" db="EMBL/GenBank/DDBJ databases">
        <title>Screening of coral probiotics and analysis of their probiotic properties.</title>
        <authorList>
            <person name="Wang S."/>
        </authorList>
    </citation>
    <scope>NUCLEOTIDE SEQUENCE [LARGE SCALE GENOMIC DNA]</scope>
    <source>
        <strain evidence="2 3">GXU-Z9</strain>
    </source>
</reference>
<evidence type="ECO:0000313" key="3">
    <source>
        <dbReference type="Proteomes" id="UP001472074"/>
    </source>
</evidence>
<feature type="signal peptide" evidence="1">
    <location>
        <begin position="1"/>
        <end position="24"/>
    </location>
</feature>
<proteinExistence type="predicted"/>